<organism evidence="1 2">
    <name type="scientific">Lasiodiplodia mahajangana</name>
    <dbReference type="NCBI Taxonomy" id="1108764"/>
    <lineage>
        <taxon>Eukaryota</taxon>
        <taxon>Fungi</taxon>
        <taxon>Dikarya</taxon>
        <taxon>Ascomycota</taxon>
        <taxon>Pezizomycotina</taxon>
        <taxon>Dothideomycetes</taxon>
        <taxon>Dothideomycetes incertae sedis</taxon>
        <taxon>Botryosphaeriales</taxon>
        <taxon>Botryosphaeriaceae</taxon>
        <taxon>Lasiodiplodia</taxon>
    </lineage>
</organism>
<accession>A0ACC2IZT5</accession>
<protein>
    <submittedName>
        <fullName evidence="1">Uncharacterized protein</fullName>
    </submittedName>
</protein>
<keyword evidence="2" id="KW-1185">Reference proteome</keyword>
<sequence>MLAQAVFSLLAASAVATLSIRGRHESIALRSSSGAIARQIHKCHKPPPPTVYFPLNFRYGSDQKITTDLVIPGSDKTMPVCFDQGSDTYWVLEPGAVFNWGSEQLGVPGACNITATPVYEYLSSLDATDPVPFQYFNAYGGLSKIVLGNATLEDTMTFTSVAGQRSTLSGVRTALANFITVTAAG</sequence>
<dbReference type="EMBL" id="JAPUUL010004023">
    <property type="protein sequence ID" value="KAJ8120677.1"/>
    <property type="molecule type" value="Genomic_DNA"/>
</dbReference>
<name>A0ACC2IZT5_9PEZI</name>
<proteinExistence type="predicted"/>
<reference evidence="1" key="1">
    <citation type="submission" date="2022-12" db="EMBL/GenBank/DDBJ databases">
        <title>Genome Sequence of Lasiodiplodia mahajangana.</title>
        <authorList>
            <person name="Buettner E."/>
        </authorList>
    </citation>
    <scope>NUCLEOTIDE SEQUENCE</scope>
    <source>
        <strain evidence="1">VT137</strain>
    </source>
</reference>
<comment type="caution">
    <text evidence="1">The sequence shown here is derived from an EMBL/GenBank/DDBJ whole genome shotgun (WGS) entry which is preliminary data.</text>
</comment>
<evidence type="ECO:0000313" key="1">
    <source>
        <dbReference type="EMBL" id="KAJ8120677.1"/>
    </source>
</evidence>
<dbReference type="Proteomes" id="UP001153332">
    <property type="component" value="Unassembled WGS sequence"/>
</dbReference>
<evidence type="ECO:0000313" key="2">
    <source>
        <dbReference type="Proteomes" id="UP001153332"/>
    </source>
</evidence>
<gene>
    <name evidence="1" type="ORF">O1611_g10306</name>
</gene>